<name>A0A3S4ZB91_9PLAT</name>
<organism evidence="1 2">
    <name type="scientific">Protopolystoma xenopodis</name>
    <dbReference type="NCBI Taxonomy" id="117903"/>
    <lineage>
        <taxon>Eukaryota</taxon>
        <taxon>Metazoa</taxon>
        <taxon>Spiralia</taxon>
        <taxon>Lophotrochozoa</taxon>
        <taxon>Platyhelminthes</taxon>
        <taxon>Monogenea</taxon>
        <taxon>Polyopisthocotylea</taxon>
        <taxon>Polystomatidea</taxon>
        <taxon>Polystomatidae</taxon>
        <taxon>Protopolystoma</taxon>
    </lineage>
</organism>
<proteinExistence type="predicted"/>
<evidence type="ECO:0000313" key="1">
    <source>
        <dbReference type="EMBL" id="VEL07141.1"/>
    </source>
</evidence>
<reference evidence="1" key="1">
    <citation type="submission" date="2018-11" db="EMBL/GenBank/DDBJ databases">
        <authorList>
            <consortium name="Pathogen Informatics"/>
        </authorList>
    </citation>
    <scope>NUCLEOTIDE SEQUENCE</scope>
</reference>
<evidence type="ECO:0000313" key="2">
    <source>
        <dbReference type="Proteomes" id="UP000784294"/>
    </source>
</evidence>
<dbReference type="Proteomes" id="UP000784294">
    <property type="component" value="Unassembled WGS sequence"/>
</dbReference>
<dbReference type="EMBL" id="CAAALY010001093">
    <property type="protein sequence ID" value="VEL07141.1"/>
    <property type="molecule type" value="Genomic_DNA"/>
</dbReference>
<accession>A0A3S4ZB91</accession>
<dbReference type="AlphaFoldDB" id="A0A3S4ZB91"/>
<protein>
    <submittedName>
        <fullName evidence="1">Uncharacterized protein</fullName>
    </submittedName>
</protein>
<sequence>MQVDVGQHSVNESRNHNIESNLWMAYISHPLILPDLELSPTLTCARTKPLAWPSRPIPLFLPNLPNVQTVLGPSTDFLSTMQPLLSSSYSLSPLPVYHFSYPAMSVAGPSVTTGHKRDISQIKPRPHRLFATGPINRDPKTGVPLGYLVIQLDHVRRDYFYYI</sequence>
<keyword evidence="2" id="KW-1185">Reference proteome</keyword>
<comment type="caution">
    <text evidence="1">The sequence shown here is derived from an EMBL/GenBank/DDBJ whole genome shotgun (WGS) entry which is preliminary data.</text>
</comment>
<gene>
    <name evidence="1" type="ORF">PXEA_LOCUS581</name>
</gene>